<feature type="compositionally biased region" description="Low complexity" evidence="1">
    <location>
        <begin position="23"/>
        <end position="32"/>
    </location>
</feature>
<feature type="region of interest" description="Disordered" evidence="1">
    <location>
        <begin position="122"/>
        <end position="195"/>
    </location>
</feature>
<feature type="region of interest" description="Disordered" evidence="1">
    <location>
        <begin position="208"/>
        <end position="400"/>
    </location>
</feature>
<dbReference type="PANTHER" id="PTHR37988">
    <property type="entry name" value="UPF0592 MEMBRANE PROTEIN C7D4.03C"/>
    <property type="match status" value="1"/>
</dbReference>
<feature type="compositionally biased region" description="Basic and acidic residues" evidence="1">
    <location>
        <begin position="1315"/>
        <end position="1330"/>
    </location>
</feature>
<evidence type="ECO:0008006" key="4">
    <source>
        <dbReference type="Google" id="ProtNLM"/>
    </source>
</evidence>
<dbReference type="Proteomes" id="UP001172155">
    <property type="component" value="Unassembled WGS sequence"/>
</dbReference>
<comment type="caution">
    <text evidence="2">The sequence shown here is derived from an EMBL/GenBank/DDBJ whole genome shotgun (WGS) entry which is preliminary data.</text>
</comment>
<keyword evidence="3" id="KW-1185">Reference proteome</keyword>
<evidence type="ECO:0000313" key="3">
    <source>
        <dbReference type="Proteomes" id="UP001172155"/>
    </source>
</evidence>
<feature type="region of interest" description="Disordered" evidence="1">
    <location>
        <begin position="1112"/>
        <end position="1164"/>
    </location>
</feature>
<reference evidence="2" key="1">
    <citation type="submission" date="2023-06" db="EMBL/GenBank/DDBJ databases">
        <title>Genome-scale phylogeny and comparative genomics of the fungal order Sordariales.</title>
        <authorList>
            <consortium name="Lawrence Berkeley National Laboratory"/>
            <person name="Hensen N."/>
            <person name="Bonometti L."/>
            <person name="Westerberg I."/>
            <person name="Brannstrom I.O."/>
            <person name="Guillou S."/>
            <person name="Cros-Aarteil S."/>
            <person name="Calhoun S."/>
            <person name="Haridas S."/>
            <person name="Kuo A."/>
            <person name="Mondo S."/>
            <person name="Pangilinan J."/>
            <person name="Riley R."/>
            <person name="LaButti K."/>
            <person name="Andreopoulos B."/>
            <person name="Lipzen A."/>
            <person name="Chen C."/>
            <person name="Yanf M."/>
            <person name="Daum C."/>
            <person name="Ng V."/>
            <person name="Clum A."/>
            <person name="Steindorff A."/>
            <person name="Ohm R."/>
            <person name="Martin F."/>
            <person name="Silar P."/>
            <person name="Natvig D."/>
            <person name="Lalanne C."/>
            <person name="Gautier V."/>
            <person name="Ament-velasquez S.L."/>
            <person name="Kruys A."/>
            <person name="Hutchinson M.I."/>
            <person name="Powell A.J."/>
            <person name="Barry K."/>
            <person name="Miller A.N."/>
            <person name="Grigoriev I.V."/>
            <person name="Debuchy R."/>
            <person name="Gladieux P."/>
            <person name="Thoren M.H."/>
            <person name="Johannesson H."/>
        </authorList>
    </citation>
    <scope>NUCLEOTIDE SEQUENCE</scope>
    <source>
        <strain evidence="2">SMH3187-1</strain>
    </source>
</reference>
<organism evidence="2 3">
    <name type="scientific">Schizothecium vesticola</name>
    <dbReference type="NCBI Taxonomy" id="314040"/>
    <lineage>
        <taxon>Eukaryota</taxon>
        <taxon>Fungi</taxon>
        <taxon>Dikarya</taxon>
        <taxon>Ascomycota</taxon>
        <taxon>Pezizomycotina</taxon>
        <taxon>Sordariomycetes</taxon>
        <taxon>Sordariomycetidae</taxon>
        <taxon>Sordariales</taxon>
        <taxon>Schizotheciaceae</taxon>
        <taxon>Schizothecium</taxon>
    </lineage>
</organism>
<dbReference type="InterPro" id="IPR013887">
    <property type="entry name" value="UPF0592"/>
</dbReference>
<feature type="compositionally biased region" description="Low complexity" evidence="1">
    <location>
        <begin position="1120"/>
        <end position="1136"/>
    </location>
</feature>
<evidence type="ECO:0000313" key="2">
    <source>
        <dbReference type="EMBL" id="KAK0745905.1"/>
    </source>
</evidence>
<feature type="compositionally biased region" description="Polar residues" evidence="1">
    <location>
        <begin position="1214"/>
        <end position="1224"/>
    </location>
</feature>
<feature type="region of interest" description="Disordered" evidence="1">
    <location>
        <begin position="1"/>
        <end position="55"/>
    </location>
</feature>
<feature type="region of interest" description="Disordered" evidence="1">
    <location>
        <begin position="1206"/>
        <end position="1246"/>
    </location>
</feature>
<proteinExistence type="predicted"/>
<feature type="compositionally biased region" description="Pro residues" evidence="1">
    <location>
        <begin position="1231"/>
        <end position="1240"/>
    </location>
</feature>
<sequence length="1400" mass="151591">MSGTLAMATAVETRTPFGRSHSTPDLLSSLPTSSPPPPPPPAASKSKPFLHRSSSINKELPSLPAFDVPSFDIAEFESVFALGRTKPKPTPAPARRSPAPLDKDRLVVGAASNPSSAAFAIVAQQPDERPARSNSMIDRPRSWMPSSKSSPNVRVAQIPPRPKSLVPPSDDVVVGVPDDSSPVEAPPHAPVLERSRTVESFADFAKKSWISASRSPSPPPSKADRANGAARSKLGGRSRADSASRLSRTDPDDDAGHQAEESPSSKTRALNRASIYFTRIKQKPFSSSKSSSSPSLSSLKSTKPEKSDSPTTRAPSRSTASPSPAPKAPAAALPVTAKPETSAAGEETASPSTGVSSSTPRNSSHTASSVDSVSTENASHSTRSTADTDITMPHAGSRDPLWNSFRILETDFAKFTAKTTTSARMGMVRTTLIPFMQSTLHHPSNSNRSILTSEDIERRATILHQWWNGLLEMLELGQTSRTFINAYGQPSGNAFGVTNFSTILANMQPVTGTDRPVLLEATTMIMTRPEWRLCTSAFQPLAERSPEERVRARSGTQSSVISNKGWVAESAEHNVRNMFVTNLIAQVALAVDKMSSRSAPMSLVNWCGKACAYAFFFAPGVADVLVRLWGLNADLIRCVADGFGLPRRDKGESEDIVALFPPHLGKLGWTSATQINKRLRQVPRLPVTLATIPWYGAWVSRWRGSDTDLFFIFCKYYHILAEEFMPEGLPLLEKARGPGFVLLHAQLLHVMDTTIHRQTPTDPMLGPPLSEGIHGADASLAVPSANLLKSMDENRLIVLLQDMLAESSLNVTPGIKHSFAEAFMGVLKAATKRTSSFAHSACITLCDFLEVALTAMESFQNSINNSVATSPTEESTSAFTLEMAGPSRHIDYVDWSFWFKVGRMIMNSSNTMSEIRIISFLYTMWDAITVDPARKEAVCLDWLLTDEIFEKFFNNWCPMVRAYYMRLLCWRLCRDTGRPNELDTKIFLVVSQRLRTVWSHYLWTKQNAEMLGKFPPSTAPCYPTPGKRFLIIRTECPPNQAPHMFDQFSNLLPAPDFRVAANDDAVAGLTKTEGGSTSNKKKWSLLGKVLSFSAQQANGGSGGKRTWDEELEQARRETAASRAAAAAARKPTSTQPTGPPPPPKQSPSSSVMSSSDSGSSTGSAPVYEASTVVFRFVLSWQGMLGALPPALNRILSRPRLPAAAQSRVSARSATLSGAASPTNGRVSRSQSPPPVRPGLPPDTRRISGLMQTGLVSEARNARPLSLAASSATAETDGIDMKRLSLDVNIATGKLFDGPEDDYLQSPASSSFDAFESDRGRHGGPDPDASHFQRPAVRAVRPTGVYASGAVYAGRALAEWAIVVSECNNFVERRREEGVLGLAEVEVPVLSVEGLGLRQRG</sequence>
<feature type="compositionally biased region" description="Low complexity" evidence="1">
    <location>
        <begin position="164"/>
        <end position="183"/>
    </location>
</feature>
<accession>A0AA40K4S5</accession>
<feature type="region of interest" description="Disordered" evidence="1">
    <location>
        <begin position="1298"/>
        <end position="1331"/>
    </location>
</feature>
<feature type="compositionally biased region" description="Polar residues" evidence="1">
    <location>
        <begin position="376"/>
        <end position="388"/>
    </location>
</feature>
<evidence type="ECO:0000256" key="1">
    <source>
        <dbReference type="SAM" id="MobiDB-lite"/>
    </source>
</evidence>
<feature type="compositionally biased region" description="Low complexity" evidence="1">
    <location>
        <begin position="1146"/>
        <end position="1164"/>
    </location>
</feature>
<feature type="region of interest" description="Disordered" evidence="1">
    <location>
        <begin position="82"/>
        <end position="103"/>
    </location>
</feature>
<feature type="compositionally biased region" description="Pro residues" evidence="1">
    <location>
        <begin position="33"/>
        <end position="42"/>
    </location>
</feature>
<name>A0AA40K4S5_9PEZI</name>
<dbReference type="Pfam" id="PF08578">
    <property type="entry name" value="DUF1765"/>
    <property type="match status" value="1"/>
</dbReference>
<feature type="compositionally biased region" description="Low complexity" evidence="1">
    <location>
        <begin position="286"/>
        <end position="301"/>
    </location>
</feature>
<feature type="compositionally biased region" description="Low complexity" evidence="1">
    <location>
        <begin position="363"/>
        <end position="375"/>
    </location>
</feature>
<protein>
    <recommendedName>
        <fullName evidence="4">DUF1765-domain-containing protein</fullName>
    </recommendedName>
</protein>
<dbReference type="EMBL" id="JAUKUD010000004">
    <property type="protein sequence ID" value="KAK0745905.1"/>
    <property type="molecule type" value="Genomic_DNA"/>
</dbReference>
<feature type="compositionally biased region" description="Low complexity" evidence="1">
    <location>
        <begin position="309"/>
        <end position="339"/>
    </location>
</feature>
<gene>
    <name evidence="2" type="ORF">B0T18DRAFT_139562</name>
</gene>
<feature type="compositionally biased region" description="Basic and acidic residues" evidence="1">
    <location>
        <begin position="238"/>
        <end position="260"/>
    </location>
</feature>
<dbReference type="PANTHER" id="PTHR37988:SF1">
    <property type="entry name" value="UPF0592 MEMBRANE PROTEIN C7D4.03C"/>
    <property type="match status" value="1"/>
</dbReference>
<feature type="compositionally biased region" description="Polar residues" evidence="1">
    <location>
        <begin position="349"/>
        <end position="362"/>
    </location>
</feature>